<feature type="domain" description="RNase H type-1" evidence="1">
    <location>
        <begin position="15"/>
        <end position="67"/>
    </location>
</feature>
<dbReference type="InterPro" id="IPR002156">
    <property type="entry name" value="RNaseH_domain"/>
</dbReference>
<feature type="non-terminal residue" evidence="2">
    <location>
        <position position="68"/>
    </location>
</feature>
<reference evidence="2 3" key="1">
    <citation type="journal article" date="2018" name="Front. Plant Sci.">
        <title>Red Clover (Trifolium pratense) and Zigzag Clover (T. medium) - A Picture of Genomic Similarities and Differences.</title>
        <authorList>
            <person name="Dluhosova J."/>
            <person name="Istvanek J."/>
            <person name="Nedelnik J."/>
            <person name="Repkova J."/>
        </authorList>
    </citation>
    <scope>NUCLEOTIDE SEQUENCE [LARGE SCALE GENOMIC DNA]</scope>
    <source>
        <strain evidence="3">cv. 10/8</strain>
        <tissue evidence="2">Leaf</tissue>
    </source>
</reference>
<dbReference type="PANTHER" id="PTHR47723">
    <property type="entry name" value="OS05G0353850 PROTEIN"/>
    <property type="match status" value="1"/>
</dbReference>
<name>A0A392U030_9FABA</name>
<comment type="caution">
    <text evidence="2">The sequence shown here is derived from an EMBL/GenBank/DDBJ whole genome shotgun (WGS) entry which is preliminary data.</text>
</comment>
<dbReference type="PROSITE" id="PS51257">
    <property type="entry name" value="PROKAR_LIPOPROTEIN"/>
    <property type="match status" value="1"/>
</dbReference>
<dbReference type="GO" id="GO:0003676">
    <property type="term" value="F:nucleic acid binding"/>
    <property type="evidence" value="ECO:0007669"/>
    <property type="project" value="InterPro"/>
</dbReference>
<evidence type="ECO:0000259" key="1">
    <source>
        <dbReference type="Pfam" id="PF13456"/>
    </source>
</evidence>
<sequence>MTGWVKLNVSGVISSGCGGVLRDSSGKRLCGFTQKLKPNLEADEIEKEAILKGLQWATGKSGVTKLVV</sequence>
<proteinExistence type="predicted"/>
<dbReference type="GO" id="GO:0004523">
    <property type="term" value="F:RNA-DNA hybrid ribonuclease activity"/>
    <property type="evidence" value="ECO:0007669"/>
    <property type="project" value="InterPro"/>
</dbReference>
<protein>
    <recommendedName>
        <fullName evidence="1">RNase H type-1 domain-containing protein</fullName>
    </recommendedName>
</protein>
<dbReference type="EMBL" id="LXQA010702420">
    <property type="protein sequence ID" value="MCI66793.1"/>
    <property type="molecule type" value="Genomic_DNA"/>
</dbReference>
<accession>A0A392U030</accession>
<evidence type="ECO:0000313" key="3">
    <source>
        <dbReference type="Proteomes" id="UP000265520"/>
    </source>
</evidence>
<organism evidence="2 3">
    <name type="scientific">Trifolium medium</name>
    <dbReference type="NCBI Taxonomy" id="97028"/>
    <lineage>
        <taxon>Eukaryota</taxon>
        <taxon>Viridiplantae</taxon>
        <taxon>Streptophyta</taxon>
        <taxon>Embryophyta</taxon>
        <taxon>Tracheophyta</taxon>
        <taxon>Spermatophyta</taxon>
        <taxon>Magnoliopsida</taxon>
        <taxon>eudicotyledons</taxon>
        <taxon>Gunneridae</taxon>
        <taxon>Pentapetalae</taxon>
        <taxon>rosids</taxon>
        <taxon>fabids</taxon>
        <taxon>Fabales</taxon>
        <taxon>Fabaceae</taxon>
        <taxon>Papilionoideae</taxon>
        <taxon>50 kb inversion clade</taxon>
        <taxon>NPAAA clade</taxon>
        <taxon>Hologalegina</taxon>
        <taxon>IRL clade</taxon>
        <taxon>Trifolieae</taxon>
        <taxon>Trifolium</taxon>
    </lineage>
</organism>
<evidence type="ECO:0000313" key="2">
    <source>
        <dbReference type="EMBL" id="MCI66793.1"/>
    </source>
</evidence>
<keyword evidence="3" id="KW-1185">Reference proteome</keyword>
<dbReference type="Pfam" id="PF13456">
    <property type="entry name" value="RVT_3"/>
    <property type="match status" value="1"/>
</dbReference>
<dbReference type="Proteomes" id="UP000265520">
    <property type="component" value="Unassembled WGS sequence"/>
</dbReference>
<dbReference type="InterPro" id="IPR053151">
    <property type="entry name" value="RNase_H-like"/>
</dbReference>
<dbReference type="PANTHER" id="PTHR47723:SF19">
    <property type="entry name" value="POLYNUCLEOTIDYL TRANSFERASE, RIBONUCLEASE H-LIKE SUPERFAMILY PROTEIN"/>
    <property type="match status" value="1"/>
</dbReference>
<dbReference type="AlphaFoldDB" id="A0A392U030"/>